<accession>A0ABX9F4V7</accession>
<sequence>MVRQGFYRGWGEICTEELRLARLFGPNRFFWLLLLQINRVDSGQNVRVVEPDYYWLLERGSMFLLVYRVLERS</sequence>
<protein>
    <submittedName>
        <fullName evidence="1">Uncharacterized protein</fullName>
    </submittedName>
</protein>
<evidence type="ECO:0000313" key="1">
    <source>
        <dbReference type="EMBL" id="RAY28809.1"/>
    </source>
</evidence>
<gene>
    <name evidence="1" type="ORF">DP181_04980</name>
</gene>
<comment type="caution">
    <text evidence="1">The sequence shown here is derived from an EMBL/GenBank/DDBJ whole genome shotgun (WGS) entry which is preliminary data.</text>
</comment>
<evidence type="ECO:0000313" key="2">
    <source>
        <dbReference type="Proteomes" id="UP000250603"/>
    </source>
</evidence>
<reference evidence="1 2" key="1">
    <citation type="submission" date="2018-06" db="EMBL/GenBank/DDBJ databases">
        <title>ACT-28, a chromosomally-encoded AmpC with carbapenemase activity from Enterobacter kobei.</title>
        <authorList>
            <person name="Jousset A.B."/>
            <person name="Oueslati S."/>
            <person name="Bernabeu S."/>
            <person name="Takissian J."/>
            <person name="Creton E."/>
            <person name="Vogel A."/>
            <person name="Cotellon G."/>
            <person name="Bonnin R.A."/>
            <person name="Dortet L."/>
            <person name="Naas T."/>
        </authorList>
    </citation>
    <scope>NUCLEOTIDE SEQUENCE [LARGE SCALE GENOMIC DNA]</scope>
    <source>
        <strain evidence="1 2">149H6</strain>
    </source>
</reference>
<dbReference type="Proteomes" id="UP000250603">
    <property type="component" value="Unassembled WGS sequence"/>
</dbReference>
<organism evidence="1 2">
    <name type="scientific">Enterobacter kobei</name>
    <dbReference type="NCBI Taxonomy" id="208224"/>
    <lineage>
        <taxon>Bacteria</taxon>
        <taxon>Pseudomonadati</taxon>
        <taxon>Pseudomonadota</taxon>
        <taxon>Gammaproteobacteria</taxon>
        <taxon>Enterobacterales</taxon>
        <taxon>Enterobacteriaceae</taxon>
        <taxon>Enterobacter</taxon>
        <taxon>Enterobacter cloacae complex</taxon>
    </lineage>
</organism>
<keyword evidence="2" id="KW-1185">Reference proteome</keyword>
<name>A0ABX9F4V7_9ENTR</name>
<proteinExistence type="predicted"/>
<dbReference type="EMBL" id="QMCK01000015">
    <property type="protein sequence ID" value="RAY28809.1"/>
    <property type="molecule type" value="Genomic_DNA"/>
</dbReference>